<dbReference type="AlphaFoldDB" id="A0AAD6V2F6"/>
<proteinExistence type="predicted"/>
<feature type="region of interest" description="Disordered" evidence="1">
    <location>
        <begin position="144"/>
        <end position="175"/>
    </location>
</feature>
<gene>
    <name evidence="2" type="ORF">GGX14DRAFT_664613</name>
</gene>
<sequence length="175" mass="19269">MVTYPEALNNAFVYYAREVLPTIQMPNFHAEVVPSVDAGALAHSTLKICAKNDFHDQLGHVGQGVKDRHITRATDPFYQRPLALARLRHSDLAVAKRRHDCLLLLNARGELDDAGVSRMARRAQRAKATVVLVTILMKCRSCAPPARAPAPPTDKDKGHEISAASLRSRSQLDLS</sequence>
<reference evidence="2" key="1">
    <citation type="submission" date="2023-03" db="EMBL/GenBank/DDBJ databases">
        <title>Massive genome expansion in bonnet fungi (Mycena s.s.) driven by repeated elements and novel gene families across ecological guilds.</title>
        <authorList>
            <consortium name="Lawrence Berkeley National Laboratory"/>
            <person name="Harder C.B."/>
            <person name="Miyauchi S."/>
            <person name="Viragh M."/>
            <person name="Kuo A."/>
            <person name="Thoen E."/>
            <person name="Andreopoulos B."/>
            <person name="Lu D."/>
            <person name="Skrede I."/>
            <person name="Drula E."/>
            <person name="Henrissat B."/>
            <person name="Morin E."/>
            <person name="Kohler A."/>
            <person name="Barry K."/>
            <person name="LaButti K."/>
            <person name="Morin E."/>
            <person name="Salamov A."/>
            <person name="Lipzen A."/>
            <person name="Mereny Z."/>
            <person name="Hegedus B."/>
            <person name="Baldrian P."/>
            <person name="Stursova M."/>
            <person name="Weitz H."/>
            <person name="Taylor A."/>
            <person name="Grigoriev I.V."/>
            <person name="Nagy L.G."/>
            <person name="Martin F."/>
            <person name="Kauserud H."/>
        </authorList>
    </citation>
    <scope>NUCLEOTIDE SEQUENCE</scope>
    <source>
        <strain evidence="2">9144</strain>
    </source>
</reference>
<keyword evidence="3" id="KW-1185">Reference proteome</keyword>
<dbReference type="EMBL" id="JARJCW010000070">
    <property type="protein sequence ID" value="KAJ7198968.1"/>
    <property type="molecule type" value="Genomic_DNA"/>
</dbReference>
<evidence type="ECO:0000313" key="2">
    <source>
        <dbReference type="EMBL" id="KAJ7198968.1"/>
    </source>
</evidence>
<evidence type="ECO:0000313" key="3">
    <source>
        <dbReference type="Proteomes" id="UP001219525"/>
    </source>
</evidence>
<protein>
    <submittedName>
        <fullName evidence="2">Uncharacterized protein</fullName>
    </submittedName>
</protein>
<accession>A0AAD6V2F6</accession>
<evidence type="ECO:0000256" key="1">
    <source>
        <dbReference type="SAM" id="MobiDB-lite"/>
    </source>
</evidence>
<comment type="caution">
    <text evidence="2">The sequence shown here is derived from an EMBL/GenBank/DDBJ whole genome shotgun (WGS) entry which is preliminary data.</text>
</comment>
<dbReference type="Proteomes" id="UP001219525">
    <property type="component" value="Unassembled WGS sequence"/>
</dbReference>
<name>A0AAD6V2F6_9AGAR</name>
<organism evidence="2 3">
    <name type="scientific">Mycena pura</name>
    <dbReference type="NCBI Taxonomy" id="153505"/>
    <lineage>
        <taxon>Eukaryota</taxon>
        <taxon>Fungi</taxon>
        <taxon>Dikarya</taxon>
        <taxon>Basidiomycota</taxon>
        <taxon>Agaricomycotina</taxon>
        <taxon>Agaricomycetes</taxon>
        <taxon>Agaricomycetidae</taxon>
        <taxon>Agaricales</taxon>
        <taxon>Marasmiineae</taxon>
        <taxon>Mycenaceae</taxon>
        <taxon>Mycena</taxon>
    </lineage>
</organism>
<feature type="compositionally biased region" description="Polar residues" evidence="1">
    <location>
        <begin position="165"/>
        <end position="175"/>
    </location>
</feature>